<evidence type="ECO:0000313" key="9">
    <source>
        <dbReference type="Proteomes" id="UP000034072"/>
    </source>
</evidence>
<dbReference type="Gene3D" id="1.25.40.10">
    <property type="entry name" value="Tetratricopeptide repeat domain"/>
    <property type="match status" value="1"/>
</dbReference>
<feature type="transmembrane region" description="Helical" evidence="6">
    <location>
        <begin position="413"/>
        <end position="430"/>
    </location>
</feature>
<sequence>MLKESILLKILKVGVYAVALVPLIIFSQFLSPFHFGKVIVFRSIVELMFVFYVMLVLLDRAYLPKFNKLVWSFLAFTLAFTLATITSSQVAQSFWGALERMGGLWTFWHYFVFFIILISTFKRKEEWLSLFKFMAIVGVLSALYGFGQKTNSSFFVGGQGRTRIFGTIGNAALFAGYQLFIVFMSLALFFRKAISDKERWIYGLAAVICAIAVMMTAVRGSILALGGGVLVYTSLYLWITRSRLAKRALVGLVTLFVVFIILAGVLRGTGAINSGYFERITNFSPTNFTVQTRIWAWTAGFEGWKESPKTMLVGWGPENFNIPFSKYFNPKFYTGPGAETLFDRAHNMFVEVLVTMGLIGFAAYLFMFFATLKSLRDVIKRRDEYLHIAIGLVALIVAYIIHNAFIFDTSANFITFFFLLGFVYFMSDVDESGSRQAIKGDGSGRPLVKKWLVGPIGTVLFIVMLFVIFKTNIPSVSANYATTRAMIIASDTNFKNTVEQYKKAMSYNVPIEYEIRNKFAQYVLEFMVANPNDPLVGDALKLAVSEEEKNADNFPVDYLPKLYLSRLHVMLGRGDPSSPHNDEALKYSLEALELAPKFVRTYYEVAQGYLNKKDNVNAVRYFEEAVKLNPEVGISYWYLGMVKYDMGFTDEGARLVWEGITRGFSPGELDYAKLSQIYLRESNYASLAYAYEGIIKINEIKEKRDLISEANYHATLAAVYQKMGNIDEAVAQAHLAAQYNPELLSAAQSFVRGMGRQW</sequence>
<evidence type="ECO:0000256" key="1">
    <source>
        <dbReference type="ARBA" id="ARBA00004141"/>
    </source>
</evidence>
<feature type="transmembrane region" description="Helical" evidence="6">
    <location>
        <begin position="70"/>
        <end position="91"/>
    </location>
</feature>
<dbReference type="PANTHER" id="PTHR37422">
    <property type="entry name" value="TEICHURONIC ACID BIOSYNTHESIS PROTEIN TUAE"/>
    <property type="match status" value="1"/>
</dbReference>
<dbReference type="AlphaFoldDB" id="A0A0G0QTU1"/>
<protein>
    <recommendedName>
        <fullName evidence="7">O-antigen ligase-related domain-containing protein</fullName>
    </recommendedName>
</protein>
<dbReference type="InterPro" id="IPR007016">
    <property type="entry name" value="O-antigen_ligase-rel_domated"/>
</dbReference>
<feature type="transmembrane region" description="Helical" evidence="6">
    <location>
        <begin position="7"/>
        <end position="27"/>
    </location>
</feature>
<dbReference type="InterPro" id="IPR051533">
    <property type="entry name" value="WaaL-like"/>
</dbReference>
<feature type="transmembrane region" description="Helical" evidence="6">
    <location>
        <begin position="200"/>
        <end position="216"/>
    </location>
</feature>
<evidence type="ECO:0000259" key="7">
    <source>
        <dbReference type="Pfam" id="PF04932"/>
    </source>
</evidence>
<feature type="domain" description="O-antigen ligase-related" evidence="7">
    <location>
        <begin position="204"/>
        <end position="365"/>
    </location>
</feature>
<evidence type="ECO:0000313" key="8">
    <source>
        <dbReference type="EMBL" id="KKR40751.1"/>
    </source>
</evidence>
<feature type="transmembrane region" description="Helical" evidence="6">
    <location>
        <begin position="128"/>
        <end position="147"/>
    </location>
</feature>
<keyword evidence="3 6" id="KW-1133">Transmembrane helix</keyword>
<proteinExistence type="predicted"/>
<comment type="caution">
    <text evidence="8">The sequence shown here is derived from an EMBL/GenBank/DDBJ whole genome shotgun (WGS) entry which is preliminary data.</text>
</comment>
<feature type="repeat" description="TPR" evidence="5">
    <location>
        <begin position="599"/>
        <end position="632"/>
    </location>
</feature>
<dbReference type="InterPro" id="IPR011990">
    <property type="entry name" value="TPR-like_helical_dom_sf"/>
</dbReference>
<dbReference type="SUPFAM" id="SSF48452">
    <property type="entry name" value="TPR-like"/>
    <property type="match status" value="1"/>
</dbReference>
<feature type="transmembrane region" description="Helical" evidence="6">
    <location>
        <begin position="39"/>
        <end position="58"/>
    </location>
</feature>
<dbReference type="InterPro" id="IPR019734">
    <property type="entry name" value="TPR_rpt"/>
</dbReference>
<evidence type="ECO:0000256" key="3">
    <source>
        <dbReference type="ARBA" id="ARBA00022989"/>
    </source>
</evidence>
<evidence type="ECO:0000256" key="4">
    <source>
        <dbReference type="ARBA" id="ARBA00023136"/>
    </source>
</evidence>
<gene>
    <name evidence="8" type="ORF">UT75_C0005G0059</name>
</gene>
<reference evidence="8 9" key="1">
    <citation type="journal article" date="2015" name="Nature">
        <title>rRNA introns, odd ribosomes, and small enigmatic genomes across a large radiation of phyla.</title>
        <authorList>
            <person name="Brown C.T."/>
            <person name="Hug L.A."/>
            <person name="Thomas B.C."/>
            <person name="Sharon I."/>
            <person name="Castelle C.J."/>
            <person name="Singh A."/>
            <person name="Wilkins M.J."/>
            <person name="Williams K.H."/>
            <person name="Banfield J.F."/>
        </authorList>
    </citation>
    <scope>NUCLEOTIDE SEQUENCE [LARGE SCALE GENOMIC DNA]</scope>
</reference>
<feature type="transmembrane region" description="Helical" evidence="6">
    <location>
        <begin position="248"/>
        <end position="266"/>
    </location>
</feature>
<organism evidence="8 9">
    <name type="scientific">Candidatus Yanofskybacteria bacterium GW2011_GWE2_40_11</name>
    <dbReference type="NCBI Taxonomy" id="1619033"/>
    <lineage>
        <taxon>Bacteria</taxon>
        <taxon>Candidatus Yanofskyibacteriota</taxon>
    </lineage>
</organism>
<keyword evidence="2 6" id="KW-0812">Transmembrane</keyword>
<feature type="transmembrane region" description="Helical" evidence="6">
    <location>
        <begin position="352"/>
        <end position="372"/>
    </location>
</feature>
<dbReference type="Pfam" id="PF04932">
    <property type="entry name" value="Wzy_C"/>
    <property type="match status" value="1"/>
</dbReference>
<evidence type="ECO:0000256" key="6">
    <source>
        <dbReference type="SAM" id="Phobius"/>
    </source>
</evidence>
<feature type="transmembrane region" description="Helical" evidence="6">
    <location>
        <begin position="103"/>
        <end position="121"/>
    </location>
</feature>
<evidence type="ECO:0000256" key="5">
    <source>
        <dbReference type="PROSITE-ProRule" id="PRU00339"/>
    </source>
</evidence>
<comment type="subcellular location">
    <subcellularLocation>
        <location evidence="1">Membrane</location>
        <topology evidence="1">Multi-pass membrane protein</topology>
    </subcellularLocation>
</comment>
<dbReference type="SMART" id="SM00028">
    <property type="entry name" value="TPR"/>
    <property type="match status" value="2"/>
</dbReference>
<feature type="transmembrane region" description="Helical" evidence="6">
    <location>
        <begin position="222"/>
        <end position="239"/>
    </location>
</feature>
<keyword evidence="4 6" id="KW-0472">Membrane</keyword>
<dbReference type="Proteomes" id="UP000034072">
    <property type="component" value="Unassembled WGS sequence"/>
</dbReference>
<accession>A0A0G0QTU1</accession>
<feature type="transmembrane region" description="Helical" evidence="6">
    <location>
        <begin position="384"/>
        <end position="407"/>
    </location>
</feature>
<dbReference type="EMBL" id="LBXZ01000005">
    <property type="protein sequence ID" value="KKR40751.1"/>
    <property type="molecule type" value="Genomic_DNA"/>
</dbReference>
<dbReference type="PANTHER" id="PTHR37422:SF13">
    <property type="entry name" value="LIPOPOLYSACCHARIDE BIOSYNTHESIS PROTEIN PA4999-RELATED"/>
    <property type="match status" value="1"/>
</dbReference>
<feature type="transmembrane region" description="Helical" evidence="6">
    <location>
        <begin position="451"/>
        <end position="469"/>
    </location>
</feature>
<dbReference type="PROSITE" id="PS50005">
    <property type="entry name" value="TPR"/>
    <property type="match status" value="1"/>
</dbReference>
<evidence type="ECO:0000256" key="2">
    <source>
        <dbReference type="ARBA" id="ARBA00022692"/>
    </source>
</evidence>
<feature type="transmembrane region" description="Helical" evidence="6">
    <location>
        <begin position="167"/>
        <end position="188"/>
    </location>
</feature>
<keyword evidence="5" id="KW-0802">TPR repeat</keyword>
<dbReference type="GO" id="GO:0016020">
    <property type="term" value="C:membrane"/>
    <property type="evidence" value="ECO:0007669"/>
    <property type="project" value="UniProtKB-SubCell"/>
</dbReference>
<name>A0A0G0QTU1_9BACT</name>